<evidence type="ECO:0000313" key="3">
    <source>
        <dbReference type="Proteomes" id="UP001500689"/>
    </source>
</evidence>
<dbReference type="Pfam" id="PF11706">
    <property type="entry name" value="zf-CGNR"/>
    <property type="match status" value="1"/>
</dbReference>
<organism evidence="2 3">
    <name type="scientific">Amycolatopsis ultiminotia</name>
    <dbReference type="NCBI Taxonomy" id="543629"/>
    <lineage>
        <taxon>Bacteria</taxon>
        <taxon>Bacillati</taxon>
        <taxon>Actinomycetota</taxon>
        <taxon>Actinomycetes</taxon>
        <taxon>Pseudonocardiales</taxon>
        <taxon>Pseudonocardiaceae</taxon>
        <taxon>Amycolatopsis</taxon>
    </lineage>
</organism>
<gene>
    <name evidence="2" type="ORF">GCM10022222_31920</name>
</gene>
<evidence type="ECO:0000259" key="1">
    <source>
        <dbReference type="Pfam" id="PF11706"/>
    </source>
</evidence>
<feature type="domain" description="Zinc finger CGNR" evidence="1">
    <location>
        <begin position="134"/>
        <end position="176"/>
    </location>
</feature>
<dbReference type="SUPFAM" id="SSF160904">
    <property type="entry name" value="Jann2411-like"/>
    <property type="match status" value="1"/>
</dbReference>
<comment type="caution">
    <text evidence="2">The sequence shown here is derived from an EMBL/GenBank/DDBJ whole genome shotgun (WGS) entry which is preliminary data.</text>
</comment>
<dbReference type="Proteomes" id="UP001500689">
    <property type="component" value="Unassembled WGS sequence"/>
</dbReference>
<dbReference type="PANTHER" id="PTHR35525">
    <property type="entry name" value="BLL6575 PROTEIN"/>
    <property type="match status" value="1"/>
</dbReference>
<dbReference type="Pfam" id="PF07336">
    <property type="entry name" value="ABATE"/>
    <property type="match status" value="1"/>
</dbReference>
<accession>A0ABP6W3H3</accession>
<dbReference type="InterPro" id="IPR023286">
    <property type="entry name" value="ABATE_dom_sf"/>
</dbReference>
<name>A0ABP6W3H3_9PSEU</name>
<sequence>MTFVFVSGNVALDLAGTLQWRRTTPRDQLTCAADLRRWIDEAGLLTGGPDDVGPAGFARAVELREALHRLALDRIAGRSFDRRALAVVNEAAAVPGRRITLTDTGTRIHGDTAAVLADVAAAAIALFADRRAVLKECGRESCTRLYVDRSRGARRTWCGMDECGNRVKAAAYRARRRGDLAKPS</sequence>
<evidence type="ECO:0000313" key="2">
    <source>
        <dbReference type="EMBL" id="GAA3545871.1"/>
    </source>
</evidence>
<dbReference type="InterPro" id="IPR021005">
    <property type="entry name" value="Znf_CGNR"/>
</dbReference>
<keyword evidence="3" id="KW-1185">Reference proteome</keyword>
<proteinExistence type="predicted"/>
<dbReference type="PANTHER" id="PTHR35525:SF3">
    <property type="entry name" value="BLL6575 PROTEIN"/>
    <property type="match status" value="1"/>
</dbReference>
<dbReference type="RefSeq" id="WP_344860368.1">
    <property type="nucleotide sequence ID" value="NZ_BAAAZN010000006.1"/>
</dbReference>
<dbReference type="Gene3D" id="1.10.3300.10">
    <property type="entry name" value="Jann2411-like domain"/>
    <property type="match status" value="1"/>
</dbReference>
<dbReference type="InterPro" id="IPR010852">
    <property type="entry name" value="ABATE"/>
</dbReference>
<protein>
    <submittedName>
        <fullName evidence="2">CGNR zinc finger domain-containing protein</fullName>
    </submittedName>
</protein>
<dbReference type="EMBL" id="BAAAZN010000006">
    <property type="protein sequence ID" value="GAA3545871.1"/>
    <property type="molecule type" value="Genomic_DNA"/>
</dbReference>
<reference evidence="3" key="1">
    <citation type="journal article" date="2019" name="Int. J. Syst. Evol. Microbiol.">
        <title>The Global Catalogue of Microorganisms (GCM) 10K type strain sequencing project: providing services to taxonomists for standard genome sequencing and annotation.</title>
        <authorList>
            <consortium name="The Broad Institute Genomics Platform"/>
            <consortium name="The Broad Institute Genome Sequencing Center for Infectious Disease"/>
            <person name="Wu L."/>
            <person name="Ma J."/>
        </authorList>
    </citation>
    <scope>NUCLEOTIDE SEQUENCE [LARGE SCALE GENOMIC DNA]</scope>
    <source>
        <strain evidence="3">JCM 16898</strain>
    </source>
</reference>